<organism evidence="2 3">
    <name type="scientific">Croceicoccus esteveae</name>
    <dbReference type="NCBI Taxonomy" id="3075597"/>
    <lineage>
        <taxon>Bacteria</taxon>
        <taxon>Pseudomonadati</taxon>
        <taxon>Pseudomonadota</taxon>
        <taxon>Alphaproteobacteria</taxon>
        <taxon>Sphingomonadales</taxon>
        <taxon>Erythrobacteraceae</taxon>
        <taxon>Croceicoccus</taxon>
    </lineage>
</organism>
<keyword evidence="3" id="KW-1185">Reference proteome</keyword>
<gene>
    <name evidence="2" type="ORF">RM533_09065</name>
</gene>
<name>A0ABU2ZI98_9SPHN</name>
<feature type="domain" description="DUF1214" evidence="1">
    <location>
        <begin position="260"/>
        <end position="335"/>
    </location>
</feature>
<protein>
    <submittedName>
        <fullName evidence="2">DUF1214 domain-containing protein</fullName>
    </submittedName>
</protein>
<evidence type="ECO:0000313" key="2">
    <source>
        <dbReference type="EMBL" id="MDT0576337.1"/>
    </source>
</evidence>
<comment type="caution">
    <text evidence="2">The sequence shown here is derived from an EMBL/GenBank/DDBJ whole genome shotgun (WGS) entry which is preliminary data.</text>
</comment>
<dbReference type="RefSeq" id="WP_311340915.1">
    <property type="nucleotide sequence ID" value="NZ_JAVRHS010000006.1"/>
</dbReference>
<accession>A0ABU2ZI98</accession>
<reference evidence="2 3" key="1">
    <citation type="submission" date="2023-09" db="EMBL/GenBank/DDBJ databases">
        <authorList>
            <person name="Rey-Velasco X."/>
        </authorList>
    </citation>
    <scope>NUCLEOTIDE SEQUENCE [LARGE SCALE GENOMIC DNA]</scope>
    <source>
        <strain evidence="2 3">F390</strain>
    </source>
</reference>
<dbReference type="InterPro" id="IPR010621">
    <property type="entry name" value="DUF1214"/>
</dbReference>
<sequence>MSRWADYIARLSSAERVFDLLPSGHDKSDVAEVERLLFMTLASGWLTTFADRDRPDFVPAVNTHLNLVGTNPDFIYGTASIDGDGQYLLTGERGDGLFLQMDIAAGGFAVMDTPGPSLATVDFDDLAPDAQGRFSLLLSQERPASRDGDWVYLDPAARSLSMRQASYDWDRGREARFAIERLDVAHVPRQWSHEEIGRRLATLADYPARLAGMALQFIEGQRRKGLWNSFEHDDWAGRGGVEGQHYYQGLFRLESGMALLLETELPDRVRYWNVQLNDMRWNAIDWVNHQSSLNGGQAVIDDDGKFRAVVALEDPGVANWLDPAGNDEGSIMLRWTGASRGPVPSLTAIPVDEIAKRISAGTARVLSAERQEQLRNRRRSAQMRRRW</sequence>
<dbReference type="Proteomes" id="UP001259803">
    <property type="component" value="Unassembled WGS sequence"/>
</dbReference>
<proteinExistence type="predicted"/>
<evidence type="ECO:0000259" key="1">
    <source>
        <dbReference type="Pfam" id="PF06742"/>
    </source>
</evidence>
<dbReference type="Pfam" id="PF06742">
    <property type="entry name" value="DUF1214"/>
    <property type="match status" value="1"/>
</dbReference>
<evidence type="ECO:0000313" key="3">
    <source>
        <dbReference type="Proteomes" id="UP001259803"/>
    </source>
</evidence>
<dbReference type="EMBL" id="JAVRHS010000006">
    <property type="protein sequence ID" value="MDT0576337.1"/>
    <property type="molecule type" value="Genomic_DNA"/>
</dbReference>